<name>A0ACC2BD89_DIPCM</name>
<sequence>MWLSFLLLLFSASLFTQKTVWKLGVNGLGVNWGTISSHPLPPSVVVNLLQANKISKVKLFDADSNVVGALAGTGIEVMVAIPNEMLEMISSSMDAANNWVHDNVTHHTFTGGVNIRYVAVGNEPFLRSYNGTFNNVTLPALLNIQKALSIANLTGQVKATVPLNADVLSNGNSTLPSGGIFRPDIHTLMLKLASFLHKNGAPFSVNIYPFLSLQQNVNFPEDFAFFEGTQHALIDGPRTYTNVFDASYDMLVTALEGIGYPNMPIIVGEVGWPTDGDMNANLDNARRFNQELVNHALSGKGTPLRPGKPIELYLFGLIDEDKKSIAPGNFERHWGIYSYDGRGKYALDLSGKGRSNFNLPKAEGVSYLPLRWCVLNPSGDMSKLAENVGYACTSADCTALTYGGSCNSIGGDGNASYAFNNYYQLNNQNKDACYFDGLGMVTTEDPSIGSCKFPVQLVPSYFDSAATTYFTHLSITITMGFATATLSFVFQF</sequence>
<dbReference type="EMBL" id="CM055107">
    <property type="protein sequence ID" value="KAJ7527729.1"/>
    <property type="molecule type" value="Genomic_DNA"/>
</dbReference>
<protein>
    <submittedName>
        <fullName evidence="1">Uncharacterized protein</fullName>
    </submittedName>
</protein>
<gene>
    <name evidence="1" type="ORF">O6H91_16G068000</name>
</gene>
<keyword evidence="2" id="KW-1185">Reference proteome</keyword>
<accession>A0ACC2BD89</accession>
<comment type="caution">
    <text evidence="1">The sequence shown here is derived from an EMBL/GenBank/DDBJ whole genome shotgun (WGS) entry which is preliminary data.</text>
</comment>
<dbReference type="Proteomes" id="UP001162992">
    <property type="component" value="Chromosome 16"/>
</dbReference>
<organism evidence="1 2">
    <name type="scientific">Diphasiastrum complanatum</name>
    <name type="common">Issler's clubmoss</name>
    <name type="synonym">Lycopodium complanatum</name>
    <dbReference type="NCBI Taxonomy" id="34168"/>
    <lineage>
        <taxon>Eukaryota</taxon>
        <taxon>Viridiplantae</taxon>
        <taxon>Streptophyta</taxon>
        <taxon>Embryophyta</taxon>
        <taxon>Tracheophyta</taxon>
        <taxon>Lycopodiopsida</taxon>
        <taxon>Lycopodiales</taxon>
        <taxon>Lycopodiaceae</taxon>
        <taxon>Lycopodioideae</taxon>
        <taxon>Diphasiastrum</taxon>
    </lineage>
</organism>
<reference evidence="2" key="1">
    <citation type="journal article" date="2024" name="Proc. Natl. Acad. Sci. U.S.A.">
        <title>Extraordinary preservation of gene collinearity over three hundred million years revealed in homosporous lycophytes.</title>
        <authorList>
            <person name="Li C."/>
            <person name="Wickell D."/>
            <person name="Kuo L.Y."/>
            <person name="Chen X."/>
            <person name="Nie B."/>
            <person name="Liao X."/>
            <person name="Peng D."/>
            <person name="Ji J."/>
            <person name="Jenkins J."/>
            <person name="Williams M."/>
            <person name="Shu S."/>
            <person name="Plott C."/>
            <person name="Barry K."/>
            <person name="Rajasekar S."/>
            <person name="Grimwood J."/>
            <person name="Han X."/>
            <person name="Sun S."/>
            <person name="Hou Z."/>
            <person name="He W."/>
            <person name="Dai G."/>
            <person name="Sun C."/>
            <person name="Schmutz J."/>
            <person name="Leebens-Mack J.H."/>
            <person name="Li F.W."/>
            <person name="Wang L."/>
        </authorList>
    </citation>
    <scope>NUCLEOTIDE SEQUENCE [LARGE SCALE GENOMIC DNA]</scope>
    <source>
        <strain evidence="2">cv. PW_Plant_1</strain>
    </source>
</reference>
<evidence type="ECO:0000313" key="1">
    <source>
        <dbReference type="EMBL" id="KAJ7527729.1"/>
    </source>
</evidence>
<proteinExistence type="predicted"/>
<evidence type="ECO:0000313" key="2">
    <source>
        <dbReference type="Proteomes" id="UP001162992"/>
    </source>
</evidence>